<dbReference type="AlphaFoldDB" id="A0A0K1QB37"/>
<dbReference type="EMBL" id="CP012333">
    <property type="protein sequence ID" value="AKV02954.1"/>
    <property type="molecule type" value="Genomic_DNA"/>
</dbReference>
<name>A0A0K1QB37_9BACT</name>
<keyword evidence="8" id="KW-1185">Reference proteome</keyword>
<evidence type="ECO:0000313" key="7">
    <source>
        <dbReference type="EMBL" id="AKV02954.1"/>
    </source>
</evidence>
<dbReference type="PANTHER" id="PTHR46959:SF2">
    <property type="entry name" value="SULFOQUINOVOSIDASE"/>
    <property type="match status" value="1"/>
</dbReference>
<sequence>MSLAPGLAFVPACSSDMSASSGPPVELHGVEASVRVDLSPFVIRVIDGEGKEILTTLPGGDGDPYGGPGATRDMGSENVMPLPGWDGWIADERPWRRPSSAVTVAQSDRGATFELDAGDGNAIVVDVLLDGAKVHLKTTARFADPASPEVWNKTSIAFALRPDEHFFGLGERFASVDHRGLSLYSWAEEGGLGQGEDQPRGPQNPSPNGPSMTYFPVPFFLSSAGYAVHLPTTFRTETHLGSERDDAYRIAASTTSLETIVYVHDDPAASLEHFTRDTGRSMIPAPWAFGPVRRVSFDNQVNGVDEWTVLRQRKVPTTILDDATHILPARSEVGREGVLSSWIQRVHAAGYKVVAYNNPYVAFGKDGSKQDADFGAANGLFAKTPEGAVGKTTFISGELLDLATIDLTQAAAVAWFQDLLGHTLALGYDGWMHDFGEYVQRPWRFGDGRLGEEVHNIFPVLSAKAAHDLMEKQRPGDYLFYVRSGYTGSQQYAPMVWSGDPEATFDVTQGLPAQVRGGLNLGMSGVALWGSDVSGFKCITDFPHDKEMYLRWAEFGAVSPFMLEENACANPLFDRSKWKLWDDDETVTVYGAMARLHTRLLPYFEVLAREANQTGMPIMRHPFLYHPHEPAVWAVDDAYYLGASLYTSPVVSRGATSKSTWFPPGRWVDFDDHTVVEGGGAHVTPAPLDKLPLFVRDGGIVPMLDPSIETLAVSTADTDPAVVTLDRVRDRLDVIVALAPGQDAHIVLADGTELTARRKSSAGPASGLAVVDPAAVSTCSDGCVAQGPDGDVDRVRLTTPLGTSSSVAHEDLELVVDKGATSRRVRWDVLRLR</sequence>
<dbReference type="KEGG" id="llu:AKJ09_09617"/>
<dbReference type="InterPro" id="IPR025887">
    <property type="entry name" value="Glyco_hydro_31_N_dom"/>
</dbReference>
<feature type="domain" description="Glycoside hydrolase family 31 TIM barrel" evidence="4">
    <location>
        <begin position="342"/>
        <end position="604"/>
    </location>
</feature>
<dbReference type="InterPro" id="IPR000322">
    <property type="entry name" value="Glyco_hydro_31_TIM"/>
</dbReference>
<dbReference type="PANTHER" id="PTHR46959">
    <property type="entry name" value="SULFOQUINOVOSIDASE"/>
    <property type="match status" value="1"/>
</dbReference>
<keyword evidence="2" id="KW-0326">Glycosidase</keyword>
<dbReference type="InterPro" id="IPR011013">
    <property type="entry name" value="Gal_mutarotase_sf_dom"/>
</dbReference>
<evidence type="ECO:0000256" key="2">
    <source>
        <dbReference type="RuleBase" id="RU361185"/>
    </source>
</evidence>
<feature type="domain" description="Glycoside hydrolase family 31 N-terminal" evidence="5">
    <location>
        <begin position="149"/>
        <end position="237"/>
    </location>
</feature>
<dbReference type="InterPro" id="IPR052990">
    <property type="entry name" value="Sulfoquinovosidase_GH31"/>
</dbReference>
<organism evidence="7 8">
    <name type="scientific">Labilithrix luteola</name>
    <dbReference type="NCBI Taxonomy" id="1391654"/>
    <lineage>
        <taxon>Bacteria</taxon>
        <taxon>Pseudomonadati</taxon>
        <taxon>Myxococcota</taxon>
        <taxon>Polyangia</taxon>
        <taxon>Polyangiales</taxon>
        <taxon>Labilitrichaceae</taxon>
        <taxon>Labilithrix</taxon>
    </lineage>
</organism>
<dbReference type="Gene3D" id="2.60.40.1180">
    <property type="entry name" value="Golgi alpha-mannosidase II"/>
    <property type="match status" value="1"/>
</dbReference>
<dbReference type="SUPFAM" id="SSF51445">
    <property type="entry name" value="(Trans)glycosidases"/>
    <property type="match status" value="1"/>
</dbReference>
<dbReference type="GO" id="GO:0004553">
    <property type="term" value="F:hydrolase activity, hydrolyzing O-glycosyl compounds"/>
    <property type="evidence" value="ECO:0007669"/>
    <property type="project" value="InterPro"/>
</dbReference>
<evidence type="ECO:0000259" key="5">
    <source>
        <dbReference type="Pfam" id="PF13802"/>
    </source>
</evidence>
<feature type="region of interest" description="Disordered" evidence="3">
    <location>
        <begin position="189"/>
        <end position="209"/>
    </location>
</feature>
<dbReference type="GO" id="GO:0030246">
    <property type="term" value="F:carbohydrate binding"/>
    <property type="evidence" value="ECO:0007669"/>
    <property type="project" value="InterPro"/>
</dbReference>
<evidence type="ECO:0000313" key="8">
    <source>
        <dbReference type="Proteomes" id="UP000064967"/>
    </source>
</evidence>
<dbReference type="GO" id="GO:0005975">
    <property type="term" value="P:carbohydrate metabolic process"/>
    <property type="evidence" value="ECO:0007669"/>
    <property type="project" value="InterPro"/>
</dbReference>
<accession>A0A0K1QB37</accession>
<protein>
    <submittedName>
        <fullName evidence="7">Alpha-xylosidase</fullName>
    </submittedName>
</protein>
<dbReference type="Pfam" id="PF01055">
    <property type="entry name" value="Glyco_hydro_31_2nd"/>
    <property type="match status" value="1"/>
</dbReference>
<dbReference type="CDD" id="cd14752">
    <property type="entry name" value="GH31_N"/>
    <property type="match status" value="1"/>
</dbReference>
<dbReference type="InterPro" id="IPR048395">
    <property type="entry name" value="Glyco_hydro_31_C"/>
</dbReference>
<dbReference type="InterPro" id="IPR013780">
    <property type="entry name" value="Glyco_hydro_b"/>
</dbReference>
<evidence type="ECO:0000259" key="6">
    <source>
        <dbReference type="Pfam" id="PF21365"/>
    </source>
</evidence>
<comment type="similarity">
    <text evidence="1 2">Belongs to the glycosyl hydrolase 31 family.</text>
</comment>
<dbReference type="Proteomes" id="UP000064967">
    <property type="component" value="Chromosome"/>
</dbReference>
<proteinExistence type="inferred from homology"/>
<dbReference type="Pfam" id="PF13802">
    <property type="entry name" value="Gal_mutarotas_2"/>
    <property type="match status" value="1"/>
</dbReference>
<dbReference type="STRING" id="1391654.AKJ09_09617"/>
<keyword evidence="2" id="KW-0378">Hydrolase</keyword>
<evidence type="ECO:0000259" key="4">
    <source>
        <dbReference type="Pfam" id="PF01055"/>
    </source>
</evidence>
<dbReference type="Pfam" id="PF21365">
    <property type="entry name" value="Glyco_hydro_31_3rd"/>
    <property type="match status" value="1"/>
</dbReference>
<dbReference type="SUPFAM" id="SSF51011">
    <property type="entry name" value="Glycosyl hydrolase domain"/>
    <property type="match status" value="1"/>
</dbReference>
<dbReference type="InterPro" id="IPR017853">
    <property type="entry name" value="GH"/>
</dbReference>
<evidence type="ECO:0000256" key="3">
    <source>
        <dbReference type="SAM" id="MobiDB-lite"/>
    </source>
</evidence>
<feature type="domain" description="Glycosyl hydrolase family 31 C-terminal" evidence="6">
    <location>
        <begin position="615"/>
        <end position="701"/>
    </location>
</feature>
<reference evidence="7 8" key="1">
    <citation type="submission" date="2015-08" db="EMBL/GenBank/DDBJ databases">
        <authorList>
            <person name="Babu N.S."/>
            <person name="Beckwith C.J."/>
            <person name="Beseler K.G."/>
            <person name="Brison A."/>
            <person name="Carone J.V."/>
            <person name="Caskin T.P."/>
            <person name="Diamond M."/>
            <person name="Durham M.E."/>
            <person name="Foxe J.M."/>
            <person name="Go M."/>
            <person name="Henderson B.A."/>
            <person name="Jones I.B."/>
            <person name="McGettigan J.A."/>
            <person name="Micheletti S.J."/>
            <person name="Nasrallah M.E."/>
            <person name="Ortiz D."/>
            <person name="Piller C.R."/>
            <person name="Privatt S.R."/>
            <person name="Schneider S.L."/>
            <person name="Sharp S."/>
            <person name="Smith T.C."/>
            <person name="Stanton J.D."/>
            <person name="Ullery H.E."/>
            <person name="Wilson R.J."/>
            <person name="Serrano M.G."/>
            <person name="Buck G."/>
            <person name="Lee V."/>
            <person name="Wang Y."/>
            <person name="Carvalho R."/>
            <person name="Voegtly L."/>
            <person name="Shi R."/>
            <person name="Duckworth R."/>
            <person name="Johnson A."/>
            <person name="Loviza R."/>
            <person name="Walstead R."/>
            <person name="Shah Z."/>
            <person name="Kiflezghi M."/>
            <person name="Wade K."/>
            <person name="Ball S.L."/>
            <person name="Bradley K.W."/>
            <person name="Asai D.J."/>
            <person name="Bowman C.A."/>
            <person name="Russell D.A."/>
            <person name="Pope W.H."/>
            <person name="Jacobs-Sera D."/>
            <person name="Hendrix R.W."/>
            <person name="Hatfull G.F."/>
        </authorList>
    </citation>
    <scope>NUCLEOTIDE SEQUENCE [LARGE SCALE GENOMIC DNA]</scope>
    <source>
        <strain evidence="7 8">DSM 27648</strain>
    </source>
</reference>
<dbReference type="SUPFAM" id="SSF74650">
    <property type="entry name" value="Galactose mutarotase-like"/>
    <property type="match status" value="1"/>
</dbReference>
<dbReference type="Gene3D" id="2.60.40.1760">
    <property type="entry name" value="glycosyl hydrolase (family 31)"/>
    <property type="match status" value="1"/>
</dbReference>
<dbReference type="Gene3D" id="3.20.20.80">
    <property type="entry name" value="Glycosidases"/>
    <property type="match status" value="1"/>
</dbReference>
<evidence type="ECO:0000256" key="1">
    <source>
        <dbReference type="ARBA" id="ARBA00007806"/>
    </source>
</evidence>
<gene>
    <name evidence="7" type="ORF">AKJ09_09617</name>
</gene>